<feature type="compositionally biased region" description="Basic residues" evidence="2">
    <location>
        <begin position="60"/>
        <end position="92"/>
    </location>
</feature>
<feature type="compositionally biased region" description="Basic residues" evidence="2">
    <location>
        <begin position="403"/>
        <end position="412"/>
    </location>
</feature>
<sequence>MSFIQFESARAKDKARQDLREARENMLDEAKKRAVQRAERESERLLKGETNWMLPSVEKKLKKKSKEVKKSKKKKDKKGKKSKKKTNRKRKHFSTDDESESSDSDSTSDDDSTSSSSDDQKKRKKSKKSKKKHKKSSKSKRTASSSSDTESENTDNEKSEFTEIKKSEEPLQRDSWMTDSLMLKTYSRERVENKPNEKQQIDAYDPAKSTRELNPYWKTTGTGLPAFQKPKDDDNYTNIKSVFSQSSSHSSKGWKKQSDKTLPKESSAPQRKKSTSSSNDDSSTNDEEPKREPNKEKISTNSTEFLTDQQMNELGAKILKAEIMGNMSLADELRQKLVKARSQRNIFKERKKAAYLEGKHSLTEEDKSGKKDEHILLTHTDQKGQSRPLPGSKVLDPRDLYGGRKKQKQKRVNTHDESGERVRYFADDDRYDIKQMFEREKYTSASDANLQFANIAGKHKNPNDDMEDIFAEKICQDDSARSDRKDRDRAIREHQKVEAALDNCDKCFDSTKMQKELLVCVGENVYLALPWYQGLQPGHCMIITNQHATCCTQIDEDTWAEINDFRKALTRMFASQHKDVIFFEIANRLHRRPHLVIHCIPIRESDGEMAPFYFKKAIEESEHEWCVNKQLVSLRQKSLRASIPKGLPYFWVNFGMDTGFAHVIEDEERFPPNFAQEIIGGMLNFDANKWRRLQKEQNIITKVKIFADWWKKYNCTK</sequence>
<dbReference type="AlphaFoldDB" id="A0A0L0CHR8"/>
<proteinExistence type="inferred from homology"/>
<dbReference type="InterPro" id="IPR036265">
    <property type="entry name" value="HIT-like_sf"/>
</dbReference>
<feature type="compositionally biased region" description="Basic and acidic residues" evidence="2">
    <location>
        <begin position="287"/>
        <end position="298"/>
    </location>
</feature>
<dbReference type="OrthoDB" id="2113965at2759"/>
<dbReference type="PANTHER" id="PTHR12072">
    <property type="entry name" value="CWF19, CELL CYCLE CONTROL PROTEIN"/>
    <property type="match status" value="1"/>
</dbReference>
<dbReference type="Pfam" id="PF04677">
    <property type="entry name" value="CwfJ_C_1"/>
    <property type="match status" value="1"/>
</dbReference>
<feature type="compositionally biased region" description="Basic and acidic residues" evidence="2">
    <location>
        <begin position="186"/>
        <end position="200"/>
    </location>
</feature>
<feature type="compositionally biased region" description="Polar residues" evidence="2">
    <location>
        <begin position="299"/>
        <end position="308"/>
    </location>
</feature>
<feature type="compositionally biased region" description="Low complexity" evidence="2">
    <location>
        <begin position="240"/>
        <end position="251"/>
    </location>
</feature>
<dbReference type="Proteomes" id="UP000037069">
    <property type="component" value="Unassembled WGS sequence"/>
</dbReference>
<evidence type="ECO:0000259" key="4">
    <source>
        <dbReference type="Pfam" id="PF04677"/>
    </source>
</evidence>
<dbReference type="GO" id="GO:0071014">
    <property type="term" value="C:post-mRNA release spliceosomal complex"/>
    <property type="evidence" value="ECO:0007669"/>
    <property type="project" value="TreeGrafter"/>
</dbReference>
<keyword evidence="6" id="KW-1185">Reference proteome</keyword>
<feature type="compositionally biased region" description="Acidic residues" evidence="2">
    <location>
        <begin position="96"/>
        <end position="112"/>
    </location>
</feature>
<dbReference type="STRING" id="7375.A0A0L0CHR8"/>
<evidence type="ECO:0000259" key="3">
    <source>
        <dbReference type="Pfam" id="PF04676"/>
    </source>
</evidence>
<reference evidence="5 6" key="1">
    <citation type="journal article" date="2015" name="Nat. Commun.">
        <title>Lucilia cuprina genome unlocks parasitic fly biology to underpin future interventions.</title>
        <authorList>
            <person name="Anstead C.A."/>
            <person name="Korhonen P.K."/>
            <person name="Young N.D."/>
            <person name="Hall R.S."/>
            <person name="Jex A.R."/>
            <person name="Murali S.C."/>
            <person name="Hughes D.S."/>
            <person name="Lee S.F."/>
            <person name="Perry T."/>
            <person name="Stroehlein A.J."/>
            <person name="Ansell B.R."/>
            <person name="Breugelmans B."/>
            <person name="Hofmann A."/>
            <person name="Qu J."/>
            <person name="Dugan S."/>
            <person name="Lee S.L."/>
            <person name="Chao H."/>
            <person name="Dinh H."/>
            <person name="Han Y."/>
            <person name="Doddapaneni H.V."/>
            <person name="Worley K.C."/>
            <person name="Muzny D.M."/>
            <person name="Ioannidis P."/>
            <person name="Waterhouse R.M."/>
            <person name="Zdobnov E.M."/>
            <person name="James P.J."/>
            <person name="Bagnall N.H."/>
            <person name="Kotze A.C."/>
            <person name="Gibbs R.A."/>
            <person name="Richards S."/>
            <person name="Batterham P."/>
            <person name="Gasser R.B."/>
        </authorList>
    </citation>
    <scope>NUCLEOTIDE SEQUENCE [LARGE SCALE GENOMIC DNA]</scope>
    <source>
        <strain evidence="5 6">LS</strain>
        <tissue evidence="5">Full body</tissue>
    </source>
</reference>
<feature type="region of interest" description="Disordered" evidence="2">
    <location>
        <begin position="381"/>
        <end position="419"/>
    </location>
</feature>
<organism evidence="5 6">
    <name type="scientific">Lucilia cuprina</name>
    <name type="common">Green bottle fly</name>
    <name type="synonym">Australian sheep blowfly</name>
    <dbReference type="NCBI Taxonomy" id="7375"/>
    <lineage>
        <taxon>Eukaryota</taxon>
        <taxon>Metazoa</taxon>
        <taxon>Ecdysozoa</taxon>
        <taxon>Arthropoda</taxon>
        <taxon>Hexapoda</taxon>
        <taxon>Insecta</taxon>
        <taxon>Pterygota</taxon>
        <taxon>Neoptera</taxon>
        <taxon>Endopterygota</taxon>
        <taxon>Diptera</taxon>
        <taxon>Brachycera</taxon>
        <taxon>Muscomorpha</taxon>
        <taxon>Oestroidea</taxon>
        <taxon>Calliphoridae</taxon>
        <taxon>Luciliinae</taxon>
        <taxon>Lucilia</taxon>
    </lineage>
</organism>
<dbReference type="InterPro" id="IPR006768">
    <property type="entry name" value="Cwf19-like_C_dom-1"/>
</dbReference>
<comment type="caution">
    <text evidence="5">The sequence shown here is derived from an EMBL/GenBank/DDBJ whole genome shotgun (WGS) entry which is preliminary data.</text>
</comment>
<evidence type="ECO:0000313" key="5">
    <source>
        <dbReference type="EMBL" id="KNC31029.1"/>
    </source>
</evidence>
<dbReference type="Gene3D" id="3.30.428.10">
    <property type="entry name" value="HIT-like"/>
    <property type="match status" value="1"/>
</dbReference>
<dbReference type="InterPro" id="IPR040194">
    <property type="entry name" value="Cwf19-like"/>
</dbReference>
<dbReference type="EMBL" id="JRES01000455">
    <property type="protein sequence ID" value="KNC31029.1"/>
    <property type="molecule type" value="Genomic_DNA"/>
</dbReference>
<evidence type="ECO:0000313" key="6">
    <source>
        <dbReference type="Proteomes" id="UP000037069"/>
    </source>
</evidence>
<dbReference type="InterPro" id="IPR006767">
    <property type="entry name" value="Cwf19-like_C_dom-2"/>
</dbReference>
<feature type="domain" description="Cwf19-like C-terminal" evidence="4">
    <location>
        <begin position="492"/>
        <end position="615"/>
    </location>
</feature>
<dbReference type="OMA" id="PWHVGLQ"/>
<evidence type="ECO:0000256" key="2">
    <source>
        <dbReference type="SAM" id="MobiDB-lite"/>
    </source>
</evidence>
<feature type="region of interest" description="Disordered" evidence="2">
    <location>
        <begin position="1"/>
        <end position="308"/>
    </location>
</feature>
<feature type="domain" description="Cwf19-like protein C-terminal" evidence="3">
    <location>
        <begin position="624"/>
        <end position="716"/>
    </location>
</feature>
<name>A0A0L0CHR8_LUCCU</name>
<dbReference type="GO" id="GO:0000398">
    <property type="term" value="P:mRNA splicing, via spliceosome"/>
    <property type="evidence" value="ECO:0007669"/>
    <property type="project" value="TreeGrafter"/>
</dbReference>
<gene>
    <name evidence="5" type="ORF">FF38_03759</name>
</gene>
<dbReference type="Pfam" id="PF04676">
    <property type="entry name" value="CwfJ_C_2"/>
    <property type="match status" value="1"/>
</dbReference>
<dbReference type="SUPFAM" id="SSF54197">
    <property type="entry name" value="HIT-like"/>
    <property type="match status" value="1"/>
</dbReference>
<comment type="similarity">
    <text evidence="1">Belongs to the CWF19 family.</text>
</comment>
<evidence type="ECO:0000256" key="1">
    <source>
        <dbReference type="ARBA" id="ARBA00006795"/>
    </source>
</evidence>
<dbReference type="PANTHER" id="PTHR12072:SF5">
    <property type="entry name" value="CWF19-LIKE PROTEIN 2"/>
    <property type="match status" value="1"/>
</dbReference>
<accession>A0A0L0CHR8</accession>
<feature type="compositionally biased region" description="Basic and acidic residues" evidence="2">
    <location>
        <begin position="9"/>
        <end position="47"/>
    </location>
</feature>
<protein>
    <submittedName>
        <fullName evidence="5">Putative CWF19-like protein 2</fullName>
    </submittedName>
</protein>
<feature type="compositionally biased region" description="Basic and acidic residues" evidence="2">
    <location>
        <begin position="155"/>
        <end position="172"/>
    </location>
</feature>
<feature type="compositionally biased region" description="Basic residues" evidence="2">
    <location>
        <begin position="122"/>
        <end position="141"/>
    </location>
</feature>